<dbReference type="EC" id="3.4.21.72" evidence="3"/>
<comment type="caution">
    <text evidence="3">The sequence shown here is derived from an EMBL/GenBank/DDBJ whole genome shotgun (WGS) entry which is preliminary data.</text>
</comment>
<evidence type="ECO:0000313" key="3">
    <source>
        <dbReference type="EMBL" id="EKX72481.1"/>
    </source>
</evidence>
<dbReference type="GO" id="GO:0016787">
    <property type="term" value="F:hydrolase activity"/>
    <property type="evidence" value="ECO:0007669"/>
    <property type="project" value="UniProtKB-KW"/>
</dbReference>
<proteinExistence type="predicted"/>
<feature type="region of interest" description="Disordered" evidence="1">
    <location>
        <begin position="207"/>
        <end position="370"/>
    </location>
</feature>
<feature type="compositionally biased region" description="Polar residues" evidence="1">
    <location>
        <begin position="338"/>
        <end position="347"/>
    </location>
</feature>
<evidence type="ECO:0000256" key="1">
    <source>
        <dbReference type="SAM" id="MobiDB-lite"/>
    </source>
</evidence>
<feature type="compositionally biased region" description="Basic and acidic residues" evidence="1">
    <location>
        <begin position="207"/>
        <end position="259"/>
    </location>
</feature>
<feature type="compositionally biased region" description="Polar residues" evidence="1">
    <location>
        <begin position="316"/>
        <end position="327"/>
    </location>
</feature>
<keyword evidence="3" id="KW-0378">Hydrolase</keyword>
<feature type="compositionally biased region" description="Low complexity" evidence="1">
    <location>
        <begin position="48"/>
        <end position="61"/>
    </location>
</feature>
<name>L1LAX6_THEEQ</name>
<feature type="signal peptide" evidence="2">
    <location>
        <begin position="1"/>
        <end position="15"/>
    </location>
</feature>
<keyword evidence="4" id="KW-1185">Reference proteome</keyword>
<dbReference type="VEuPathDB" id="PiroplasmaDB:BEWA_049480"/>
<feature type="region of interest" description="Disordered" evidence="1">
    <location>
        <begin position="24"/>
        <end position="76"/>
    </location>
</feature>
<evidence type="ECO:0000256" key="2">
    <source>
        <dbReference type="SAM" id="SignalP"/>
    </source>
</evidence>
<organism evidence="3 4">
    <name type="scientific">Theileria equi strain WA</name>
    <dbReference type="NCBI Taxonomy" id="1537102"/>
    <lineage>
        <taxon>Eukaryota</taxon>
        <taxon>Sar</taxon>
        <taxon>Alveolata</taxon>
        <taxon>Apicomplexa</taxon>
        <taxon>Aconoidasida</taxon>
        <taxon>Piroplasmida</taxon>
        <taxon>Theileriidae</taxon>
        <taxon>Theileria</taxon>
    </lineage>
</organism>
<dbReference type="Proteomes" id="UP000031512">
    <property type="component" value="Unassembled WGS sequence"/>
</dbReference>
<reference evidence="3 4" key="1">
    <citation type="journal article" date="2012" name="BMC Genomics">
        <title>Comparative genomic analysis and phylogenetic position of Theileria equi.</title>
        <authorList>
            <person name="Kappmeyer L.S."/>
            <person name="Thiagarajan M."/>
            <person name="Herndon D.R."/>
            <person name="Ramsay J.D."/>
            <person name="Caler E."/>
            <person name="Djikeng A."/>
            <person name="Gillespie J.J."/>
            <person name="Lau A.O."/>
            <person name="Roalson E.H."/>
            <person name="Silva J.C."/>
            <person name="Silva M.G."/>
            <person name="Suarez C.E."/>
            <person name="Ueti M.W."/>
            <person name="Nene V.M."/>
            <person name="Mealey R.H."/>
            <person name="Knowles D.P."/>
            <person name="Brayton K.A."/>
        </authorList>
    </citation>
    <scope>NUCLEOTIDE SEQUENCE [LARGE SCALE GENOMIC DNA]</scope>
    <source>
        <strain evidence="3 4">WA</strain>
    </source>
</reference>
<dbReference type="RefSeq" id="XP_004831933.1">
    <property type="nucleotide sequence ID" value="XM_004831876.1"/>
</dbReference>
<keyword evidence="2" id="KW-0732">Signal</keyword>
<feature type="compositionally biased region" description="Polar residues" evidence="1">
    <location>
        <begin position="62"/>
        <end position="76"/>
    </location>
</feature>
<dbReference type="Pfam" id="PF04385">
    <property type="entry name" value="FAINT"/>
    <property type="match status" value="2"/>
</dbReference>
<feature type="compositionally biased region" description="Polar residues" evidence="1">
    <location>
        <begin position="31"/>
        <end position="45"/>
    </location>
</feature>
<dbReference type="InterPro" id="IPR007480">
    <property type="entry name" value="DUF529"/>
</dbReference>
<protein>
    <submittedName>
        <fullName evidence="3">Signal peptide containing protein</fullName>
        <ecNumber evidence="3">3.4.21.72</ecNumber>
    </submittedName>
</protein>
<dbReference type="EMBL" id="ACOU01000007">
    <property type="protein sequence ID" value="EKX72481.1"/>
    <property type="molecule type" value="Genomic_DNA"/>
</dbReference>
<feature type="chain" id="PRO_5012768227" evidence="2">
    <location>
        <begin position="16"/>
        <end position="612"/>
    </location>
</feature>
<dbReference type="AlphaFoldDB" id="L1LAX6"/>
<dbReference type="KEGG" id="beq:BEWA_049480"/>
<sequence>MRLFLLLFTTFLIRAYYCVSPNSKGDDKPLPTSQEKQNLTKTSTGAKPVQGVEQRPQRQQQTVASSTPKPEELTSLSDLKSKVDAPILKVGEYDFSALKSKADSTIFDAVGDYEGELPVLRLTPKVGVTAKRLVFDGQTLWTCQGPNDACLSAIFYLGQSGPVAATYSVKGRKVFEGYRKFSGGQWTSVNKEGLDELLEELKKDLGDAKKSDEDKAKHLPEATEPKNTPKESPEDISQEHGNEIGKENHDLSDDTHKENPTTPLSQPAVAKPPAKGPPSGQTANSDQKAKDTLESLQQTETAPHDQQTPTVKPKSQKTVSPGTQLTEAKQEQKPAANLQGTSENVQVQEEAKEEQSLTQSTPKTTKENVKEKCKPADKYVSSKPLGPAVLDITKLDSSKFSSFEYIYDDNLTQLIAPNKDTTVTRLMNDKEEVWTPGENEEFGYARVYLDENREPRVINVASTISSRIEYNYFAKNGTKWECARDHAEKLKALKVVPTSKSDISIDLEREEDTDECRVLNVELMNVPTRFHLPMPEYHANEVRYVEDLLWAASGNERCKSCAIYSKNDVRLLAIFIKKGDDLEHKYFEKVDETWKDLTHEAFFKKYNEMRNA</sequence>
<gene>
    <name evidence="3" type="ORF">BEWA_049480</name>
</gene>
<evidence type="ECO:0000313" key="4">
    <source>
        <dbReference type="Proteomes" id="UP000031512"/>
    </source>
</evidence>
<feature type="compositionally biased region" description="Polar residues" evidence="1">
    <location>
        <begin position="294"/>
        <end position="310"/>
    </location>
</feature>
<dbReference type="GeneID" id="15804003"/>
<accession>L1LAX6</accession>